<evidence type="ECO:0000313" key="1">
    <source>
        <dbReference type="EMBL" id="KAJ7634373.1"/>
    </source>
</evidence>
<keyword evidence="2" id="KW-1185">Reference proteome</keyword>
<organism evidence="1 2">
    <name type="scientific">Roridomyces roridus</name>
    <dbReference type="NCBI Taxonomy" id="1738132"/>
    <lineage>
        <taxon>Eukaryota</taxon>
        <taxon>Fungi</taxon>
        <taxon>Dikarya</taxon>
        <taxon>Basidiomycota</taxon>
        <taxon>Agaricomycotina</taxon>
        <taxon>Agaricomycetes</taxon>
        <taxon>Agaricomycetidae</taxon>
        <taxon>Agaricales</taxon>
        <taxon>Marasmiineae</taxon>
        <taxon>Mycenaceae</taxon>
        <taxon>Roridomyces</taxon>
    </lineage>
</organism>
<protein>
    <submittedName>
        <fullName evidence="1">Uncharacterized protein</fullName>
    </submittedName>
</protein>
<accession>A0AAD7FQW3</accession>
<dbReference type="Proteomes" id="UP001221142">
    <property type="component" value="Unassembled WGS sequence"/>
</dbReference>
<evidence type="ECO:0000313" key="2">
    <source>
        <dbReference type="Proteomes" id="UP001221142"/>
    </source>
</evidence>
<dbReference type="AlphaFoldDB" id="A0AAD7FQW3"/>
<feature type="non-terminal residue" evidence="1">
    <location>
        <position position="114"/>
    </location>
</feature>
<gene>
    <name evidence="1" type="ORF">FB45DRAFT_677217</name>
</gene>
<comment type="caution">
    <text evidence="1">The sequence shown here is derived from an EMBL/GenBank/DDBJ whole genome shotgun (WGS) entry which is preliminary data.</text>
</comment>
<dbReference type="Pfam" id="PF14223">
    <property type="entry name" value="Retrotran_gag_2"/>
    <property type="match status" value="1"/>
</dbReference>
<feature type="non-terminal residue" evidence="1">
    <location>
        <position position="1"/>
    </location>
</feature>
<name>A0AAD7FQW3_9AGAR</name>
<reference evidence="1" key="1">
    <citation type="submission" date="2023-03" db="EMBL/GenBank/DDBJ databases">
        <title>Massive genome expansion in bonnet fungi (Mycena s.s.) driven by repeated elements and novel gene families across ecological guilds.</title>
        <authorList>
            <consortium name="Lawrence Berkeley National Laboratory"/>
            <person name="Harder C.B."/>
            <person name="Miyauchi S."/>
            <person name="Viragh M."/>
            <person name="Kuo A."/>
            <person name="Thoen E."/>
            <person name="Andreopoulos B."/>
            <person name="Lu D."/>
            <person name="Skrede I."/>
            <person name="Drula E."/>
            <person name="Henrissat B."/>
            <person name="Morin E."/>
            <person name="Kohler A."/>
            <person name="Barry K."/>
            <person name="LaButti K."/>
            <person name="Morin E."/>
            <person name="Salamov A."/>
            <person name="Lipzen A."/>
            <person name="Mereny Z."/>
            <person name="Hegedus B."/>
            <person name="Baldrian P."/>
            <person name="Stursova M."/>
            <person name="Weitz H."/>
            <person name="Taylor A."/>
            <person name="Grigoriev I.V."/>
            <person name="Nagy L.G."/>
            <person name="Martin F."/>
            <person name="Kauserud H."/>
        </authorList>
    </citation>
    <scope>NUCLEOTIDE SEQUENCE</scope>
    <source>
        <strain evidence="1">9284</strain>
    </source>
</reference>
<sequence length="114" mass="12815">WKAQRDAAGSLIIKGLDNSQIVHVRGLKDDPEAMWDKLCMVHEPVGLSGAIGMWMEFYVLAYDGDLPMKTFLGRVTGIAERLLRFYQVEVSDEQIIARMISSLPAEYSGLIRTL</sequence>
<proteinExistence type="predicted"/>
<dbReference type="EMBL" id="JARKIF010000007">
    <property type="protein sequence ID" value="KAJ7634373.1"/>
    <property type="molecule type" value="Genomic_DNA"/>
</dbReference>